<sequence length="818" mass="88637">MTTPPPPDNTVLALYPPRVNGQTEPVTGAHIGVPLVAYGLVTDGEGAYVLVDPPLAGTLDPGDVIELWLKGETAILDSQTILDPNAITTLRIPKGRLHPDRVNELYYSIKRGSSNIGTSEPPLGMLYNRIRPGLKDRLTNPGGHSELALLLPEEIKNGVSAGFISAEVCVAYPYCRAYDRISLKCNGELLSANVNPNEAPQPPDPGSEEPITICFIVDRAFLERAKRLDQKLHFSYTVTDQIGNGPDTDAPWSPVQTVDEDLDGTLLPMPILLERMEDFPGDDASIIDLEKLNGNPLLVIVVTADNRFVVDYGVVATFTAKITGQPDVVVTVSGKVEADPFGQKKTCILEVPNDKVIPGSAVTVTYDVSKPAGDQVGTSAPAHAQVTGTRLELKAPSIKEADGNSLAPIAAKDTLTAVVPAYANMIGTQLRVTWAGTAGAGSHTTELVTVTTQAPQNIALDDKVVAFNLGLPVKVTYEVIRNGGTPKESESMTLAVQKIADGDAQLPTLAIDGAVGNELDVNELEDQARTRVTGWPFIAQGQTLWLRYFDTKEDGSPFSHETYAGTVIPADGAPGGLLPLAPVDGLRELEDGSELRVEFKVDFTSSVNEQDAVTFPIRRYSIVATPKLMIDTSPLILSGHNVVMDDQSGKTWERYSDPIGTAERRQALGGTPPYRYVPSDPGIVTVDDQGVVRSIGNGKTTVKVLDAECREATFEVITHNVYKYIVSPQKFSSLTAATSWIRSVGGIILPKNHDEWFVFLMSVFPRTPHSKYEKFYAGDNNFMFVNNTKNYETYWVGTSWSIGFYHNGEHYGMALLYP</sequence>
<proteinExistence type="predicted"/>
<dbReference type="RefSeq" id="WP_273878490.1">
    <property type="nucleotide sequence ID" value="NZ_JAMDHA010000064.1"/>
</dbReference>
<comment type="caution">
    <text evidence="1">The sequence shown here is derived from an EMBL/GenBank/DDBJ whole genome shotgun (WGS) entry which is preliminary data.</text>
</comment>
<dbReference type="EMBL" id="JAMDHA010000064">
    <property type="protein sequence ID" value="MDD1011714.1"/>
    <property type="molecule type" value="Genomic_DNA"/>
</dbReference>
<dbReference type="Proteomes" id="UP001148185">
    <property type="component" value="Unassembled WGS sequence"/>
</dbReference>
<dbReference type="InterPro" id="IPR008964">
    <property type="entry name" value="Invasin/intimin_cell_adhesion"/>
</dbReference>
<reference evidence="1 2" key="1">
    <citation type="submission" date="2022-05" db="EMBL/GenBank/DDBJ databases">
        <title>Novel Pseudomonas spp. Isolated from a Rainbow Trout Aquaculture Facility.</title>
        <authorList>
            <person name="Testerman T."/>
            <person name="Graf J."/>
        </authorList>
    </citation>
    <scope>NUCLEOTIDE SEQUENCE [LARGE SCALE GENOMIC DNA]</scope>
    <source>
        <strain evidence="1 2">ID1042</strain>
    </source>
</reference>
<evidence type="ECO:0008006" key="3">
    <source>
        <dbReference type="Google" id="ProtNLM"/>
    </source>
</evidence>
<evidence type="ECO:0000313" key="1">
    <source>
        <dbReference type="EMBL" id="MDD1011714.1"/>
    </source>
</evidence>
<protein>
    <recommendedName>
        <fullName evidence="3">BIG2 domain-containing protein</fullName>
    </recommendedName>
</protein>
<name>A0A9X4C734_9PSED</name>
<keyword evidence="2" id="KW-1185">Reference proteome</keyword>
<evidence type="ECO:0000313" key="2">
    <source>
        <dbReference type="Proteomes" id="UP001148185"/>
    </source>
</evidence>
<accession>A0A9X4C734</accession>
<organism evidence="1 2">
    <name type="scientific">Pseudomonas shahriarae</name>
    <dbReference type="NCBI Taxonomy" id="2745512"/>
    <lineage>
        <taxon>Bacteria</taxon>
        <taxon>Pseudomonadati</taxon>
        <taxon>Pseudomonadota</taxon>
        <taxon>Gammaproteobacteria</taxon>
        <taxon>Pseudomonadales</taxon>
        <taxon>Pseudomonadaceae</taxon>
        <taxon>Pseudomonas</taxon>
    </lineage>
</organism>
<dbReference type="SUPFAM" id="SSF49373">
    <property type="entry name" value="Invasin/intimin cell-adhesion fragments"/>
    <property type="match status" value="1"/>
</dbReference>
<dbReference type="AlphaFoldDB" id="A0A9X4C734"/>
<gene>
    <name evidence="1" type="ORF">M5G27_30125</name>
</gene>